<evidence type="ECO:0000313" key="2">
    <source>
        <dbReference type="EMBL" id="QCD92978.1"/>
    </source>
</evidence>
<sequence>MVETRARTGNLARASLVEARPDLLRELSPRRMVLVLSERLPRSGEAKGSLPERESFSPERDPFGLSDELGEGLKNRTPSSSRAQLPFLSANSDDAVSSSLRVFRRAHHSRPPREPPATTAVSSRIQPPQTRRASSHRHARPPRELLRRLVWRPSTTTRDHCRCLVPLSVSLQVFRRPSTTTRTLSFFCRNCRAAVFFKLSNALNCIIFQCHLLFLRAPSGTPCQAPTSAQEETSPSGFSSAPTKQSGHMGYSPDRSQVPLAQARKSSLGERLSRSGERDRDLAQATPARLGEASRRNRGAFHGIFAQASGTRLGENIRTRTCSFMQQASFPLAPFKYSSIHTISDIEFINHTCNSSLFTDYLETLKKGLASLTFPQQSPSKISSQQKNGTTSTLKELKGKSRHEMDRTAWGGGSVVISDCVAVAERMKTRFRD</sequence>
<accession>A0A4D6LXA0</accession>
<feature type="region of interest" description="Disordered" evidence="1">
    <location>
        <begin position="223"/>
        <end position="293"/>
    </location>
</feature>
<feature type="region of interest" description="Disordered" evidence="1">
    <location>
        <begin position="104"/>
        <end position="141"/>
    </location>
</feature>
<name>A0A4D6LXA0_VIGUN</name>
<evidence type="ECO:0000256" key="1">
    <source>
        <dbReference type="SAM" id="MobiDB-lite"/>
    </source>
</evidence>
<proteinExistence type="predicted"/>
<dbReference type="AlphaFoldDB" id="A0A4D6LXA0"/>
<dbReference type="EMBL" id="CP039349">
    <property type="protein sequence ID" value="QCD92978.1"/>
    <property type="molecule type" value="Genomic_DNA"/>
</dbReference>
<gene>
    <name evidence="2" type="ORF">DEO72_LG5g1047</name>
</gene>
<protein>
    <submittedName>
        <fullName evidence="2">Uncharacterized protein</fullName>
    </submittedName>
</protein>
<feature type="region of interest" description="Disordered" evidence="1">
    <location>
        <begin position="42"/>
        <end position="88"/>
    </location>
</feature>
<feature type="region of interest" description="Disordered" evidence="1">
    <location>
        <begin position="376"/>
        <end position="403"/>
    </location>
</feature>
<feature type="compositionally biased region" description="Polar residues" evidence="1">
    <location>
        <begin position="76"/>
        <end position="88"/>
    </location>
</feature>
<feature type="compositionally biased region" description="Basic and acidic residues" evidence="1">
    <location>
        <begin position="42"/>
        <end position="62"/>
    </location>
</feature>
<feature type="compositionally biased region" description="Low complexity" evidence="1">
    <location>
        <begin position="376"/>
        <end position="387"/>
    </location>
</feature>
<organism evidence="2 3">
    <name type="scientific">Vigna unguiculata</name>
    <name type="common">Cowpea</name>
    <dbReference type="NCBI Taxonomy" id="3917"/>
    <lineage>
        <taxon>Eukaryota</taxon>
        <taxon>Viridiplantae</taxon>
        <taxon>Streptophyta</taxon>
        <taxon>Embryophyta</taxon>
        <taxon>Tracheophyta</taxon>
        <taxon>Spermatophyta</taxon>
        <taxon>Magnoliopsida</taxon>
        <taxon>eudicotyledons</taxon>
        <taxon>Gunneridae</taxon>
        <taxon>Pentapetalae</taxon>
        <taxon>rosids</taxon>
        <taxon>fabids</taxon>
        <taxon>Fabales</taxon>
        <taxon>Fabaceae</taxon>
        <taxon>Papilionoideae</taxon>
        <taxon>50 kb inversion clade</taxon>
        <taxon>NPAAA clade</taxon>
        <taxon>indigoferoid/millettioid clade</taxon>
        <taxon>Phaseoleae</taxon>
        <taxon>Vigna</taxon>
    </lineage>
</organism>
<feature type="compositionally biased region" description="Polar residues" evidence="1">
    <location>
        <begin position="223"/>
        <end position="246"/>
    </location>
</feature>
<reference evidence="2 3" key="1">
    <citation type="submission" date="2019-04" db="EMBL/GenBank/DDBJ databases">
        <title>An improved genome assembly and genetic linkage map for asparagus bean, Vigna unguiculata ssp. sesquipedialis.</title>
        <authorList>
            <person name="Xia Q."/>
            <person name="Zhang R."/>
            <person name="Dong Y."/>
        </authorList>
    </citation>
    <scope>NUCLEOTIDE SEQUENCE [LARGE SCALE GENOMIC DNA]</scope>
    <source>
        <tissue evidence="2">Leaf</tissue>
    </source>
</reference>
<feature type="compositionally biased region" description="Polar residues" evidence="1">
    <location>
        <begin position="119"/>
        <end position="132"/>
    </location>
</feature>
<keyword evidence="3" id="KW-1185">Reference proteome</keyword>
<evidence type="ECO:0000313" key="3">
    <source>
        <dbReference type="Proteomes" id="UP000501690"/>
    </source>
</evidence>
<dbReference type="Proteomes" id="UP000501690">
    <property type="component" value="Linkage Group LG5"/>
</dbReference>
<feature type="compositionally biased region" description="Basic and acidic residues" evidence="1">
    <location>
        <begin position="267"/>
        <end position="282"/>
    </location>
</feature>